<dbReference type="GO" id="GO:0008270">
    <property type="term" value="F:zinc ion binding"/>
    <property type="evidence" value="ECO:0007669"/>
    <property type="project" value="UniProtKB-KW"/>
</dbReference>
<feature type="compositionally biased region" description="Polar residues" evidence="5">
    <location>
        <begin position="500"/>
        <end position="518"/>
    </location>
</feature>
<dbReference type="AlphaFoldDB" id="A0A420HH96"/>
<keyword evidence="7" id="KW-0251">Elongation factor</keyword>
<dbReference type="CDD" id="cd16568">
    <property type="entry name" value="RING-HC_ScPSH1-like"/>
    <property type="match status" value="1"/>
</dbReference>
<evidence type="ECO:0000256" key="5">
    <source>
        <dbReference type="SAM" id="MobiDB-lite"/>
    </source>
</evidence>
<evidence type="ECO:0000256" key="2">
    <source>
        <dbReference type="ARBA" id="ARBA00022771"/>
    </source>
</evidence>
<dbReference type="InterPro" id="IPR013083">
    <property type="entry name" value="Znf_RING/FYVE/PHD"/>
</dbReference>
<keyword evidence="3" id="KW-0862">Zinc</keyword>
<feature type="region of interest" description="Disordered" evidence="5">
    <location>
        <begin position="458"/>
        <end position="537"/>
    </location>
</feature>
<feature type="region of interest" description="Disordered" evidence="5">
    <location>
        <begin position="256"/>
        <end position="397"/>
    </location>
</feature>
<keyword evidence="2 4" id="KW-0863">Zinc-finger</keyword>
<gene>
    <name evidence="7" type="ORF">GcM3_193017</name>
</gene>
<feature type="region of interest" description="Disordered" evidence="5">
    <location>
        <begin position="628"/>
        <end position="653"/>
    </location>
</feature>
<feature type="compositionally biased region" description="Basic and acidic residues" evidence="5">
    <location>
        <begin position="489"/>
        <end position="499"/>
    </location>
</feature>
<keyword evidence="1" id="KW-0479">Metal-binding</keyword>
<dbReference type="Proteomes" id="UP000283383">
    <property type="component" value="Unassembled WGS sequence"/>
</dbReference>
<evidence type="ECO:0000256" key="4">
    <source>
        <dbReference type="PROSITE-ProRule" id="PRU00175"/>
    </source>
</evidence>
<evidence type="ECO:0000256" key="3">
    <source>
        <dbReference type="ARBA" id="ARBA00022833"/>
    </source>
</evidence>
<dbReference type="PROSITE" id="PS00518">
    <property type="entry name" value="ZF_RING_1"/>
    <property type="match status" value="1"/>
</dbReference>
<dbReference type="Pfam" id="PF00097">
    <property type="entry name" value="zf-C3HC4"/>
    <property type="match status" value="1"/>
</dbReference>
<evidence type="ECO:0000313" key="8">
    <source>
        <dbReference type="Proteomes" id="UP000283383"/>
    </source>
</evidence>
<dbReference type="PANTHER" id="PTHR23327:SF51">
    <property type="entry name" value="TRANSCRIPTIONAL REGULATOR OF YEAST FORM ADHERENCE 3"/>
    <property type="match status" value="1"/>
</dbReference>
<evidence type="ECO:0000259" key="6">
    <source>
        <dbReference type="PROSITE" id="PS50089"/>
    </source>
</evidence>
<evidence type="ECO:0000313" key="7">
    <source>
        <dbReference type="EMBL" id="RKF56758.1"/>
    </source>
</evidence>
<proteinExistence type="predicted"/>
<organism evidence="7 8">
    <name type="scientific">Golovinomyces cichoracearum</name>
    <dbReference type="NCBI Taxonomy" id="62708"/>
    <lineage>
        <taxon>Eukaryota</taxon>
        <taxon>Fungi</taxon>
        <taxon>Dikarya</taxon>
        <taxon>Ascomycota</taxon>
        <taxon>Pezizomycotina</taxon>
        <taxon>Leotiomycetes</taxon>
        <taxon>Erysiphales</taxon>
        <taxon>Erysiphaceae</taxon>
        <taxon>Golovinomyces</taxon>
    </lineage>
</organism>
<feature type="compositionally biased region" description="Polar residues" evidence="5">
    <location>
        <begin position="323"/>
        <end position="344"/>
    </location>
</feature>
<protein>
    <submittedName>
        <fullName evidence="7">RNA polymerase II elongation factor</fullName>
    </submittedName>
</protein>
<keyword evidence="7" id="KW-0648">Protein biosynthesis</keyword>
<evidence type="ECO:0000256" key="1">
    <source>
        <dbReference type="ARBA" id="ARBA00022723"/>
    </source>
</evidence>
<name>A0A420HH96_9PEZI</name>
<keyword evidence="8" id="KW-1185">Reference proteome</keyword>
<dbReference type="PROSITE" id="PS50089">
    <property type="entry name" value="ZF_RING_2"/>
    <property type="match status" value="1"/>
</dbReference>
<dbReference type="InterPro" id="IPR001841">
    <property type="entry name" value="Znf_RING"/>
</dbReference>
<dbReference type="SUPFAM" id="SSF57850">
    <property type="entry name" value="RING/U-box"/>
    <property type="match status" value="1"/>
</dbReference>
<sequence length="744" mass="84660">MEFTATLQSDFKDIRALATCSICDQLLYEPWTIACGHTYCYSCLCSWFSQNKRKKSCPECRSKVKTMPAPSFLIKQVVELIIKRSELMPADETIEQHQKRKAEEMSLFDCDKTSAKGIFKGMFSVKQNKLWRDNSDGVLRCSGCGFEHEGGPLCTNCGEQINEEDDDDDEHMEDSRRNNMDIDSVVFDLDGDEEEDEYVEEDGRNDVEVDSMGFDPYTESDEDGSFNFNNYHHFQQHIASYIDMAYPRRPEINYTSDHFGLNRDSSDVNIMEGSDSEDSELSETYNSSSDINDDGDTSLEGFIIPDDEEDGQEDDESNSSGSFHNQNNYQSSTSRQQHTITISDDGSDEGGEISSRRQIRRRDITHQPVIDIPSSLSSVDTFNGISSNESESGVQNSEIRPLRFSEWNSSDQEIEVDEDNGIFPPRNRYDHSFNADDESHTNTTNSGGNYVPMYDDCSQHGRRRSSEISNNATCNTRNCTNLYNVSESSKPKSDKRLLDQSKSVSWDRNPNNDRTSPFTDEENEDQEIKTRSRQNVPYLFRNGETSLRTSLGVDRTRRKRPARESSILDAEAEVENRNLSSRRSKAWAISRMRYNQQGNEINSTDESSNHINFQPESTGLANVVRAADEESDDSVQPPSRRHLRHQNSNGHAERCPTGICSTFSRPQIVFGNSHTEDSIMNQPTSRKLQSGLAFQKNATRRTKAEIYLPDLPKNSISYSVTDSNKSNLIARTSRNHHTRIQIYD</sequence>
<comment type="caution">
    <text evidence="7">The sequence shown here is derived from an EMBL/GenBank/DDBJ whole genome shotgun (WGS) entry which is preliminary data.</text>
</comment>
<accession>A0A420HH96</accession>
<dbReference type="SMART" id="SM00184">
    <property type="entry name" value="RING"/>
    <property type="match status" value="1"/>
</dbReference>
<dbReference type="Gene3D" id="3.30.40.10">
    <property type="entry name" value="Zinc/RING finger domain, C3HC4 (zinc finger)"/>
    <property type="match status" value="1"/>
</dbReference>
<feature type="compositionally biased region" description="Polar residues" evidence="5">
    <location>
        <begin position="374"/>
        <end position="397"/>
    </location>
</feature>
<dbReference type="InterPro" id="IPR017907">
    <property type="entry name" value="Znf_RING_CS"/>
</dbReference>
<dbReference type="PANTHER" id="PTHR23327">
    <property type="entry name" value="RING FINGER PROTEIN 127"/>
    <property type="match status" value="1"/>
</dbReference>
<dbReference type="STRING" id="62708.A0A420HH96"/>
<dbReference type="GO" id="GO:0003746">
    <property type="term" value="F:translation elongation factor activity"/>
    <property type="evidence" value="ECO:0007669"/>
    <property type="project" value="UniProtKB-KW"/>
</dbReference>
<dbReference type="EMBL" id="MCBQ01019301">
    <property type="protein sequence ID" value="RKF56758.1"/>
    <property type="molecule type" value="Genomic_DNA"/>
</dbReference>
<dbReference type="InterPro" id="IPR018957">
    <property type="entry name" value="Znf_C3HC4_RING-type"/>
</dbReference>
<reference evidence="7 8" key="1">
    <citation type="journal article" date="2018" name="BMC Genomics">
        <title>Comparative genome analyses reveal sequence features reflecting distinct modes of host-adaptation between dicot and monocot powdery mildew.</title>
        <authorList>
            <person name="Wu Y."/>
            <person name="Ma X."/>
            <person name="Pan Z."/>
            <person name="Kale S.D."/>
            <person name="Song Y."/>
            <person name="King H."/>
            <person name="Zhang Q."/>
            <person name="Presley C."/>
            <person name="Deng X."/>
            <person name="Wei C.I."/>
            <person name="Xiao S."/>
        </authorList>
    </citation>
    <scope>NUCLEOTIDE SEQUENCE [LARGE SCALE GENOMIC DNA]</scope>
    <source>
        <strain evidence="7">UMSG3</strain>
    </source>
</reference>
<feature type="compositionally biased region" description="Acidic residues" evidence="5">
    <location>
        <begin position="305"/>
        <end position="317"/>
    </location>
</feature>
<feature type="domain" description="RING-type" evidence="6">
    <location>
        <begin position="20"/>
        <end position="61"/>
    </location>
</feature>
<feature type="compositionally biased region" description="Low complexity" evidence="5">
    <location>
        <begin position="470"/>
        <end position="481"/>
    </location>
</feature>